<dbReference type="SUPFAM" id="SSF47413">
    <property type="entry name" value="lambda repressor-like DNA-binding domains"/>
    <property type="match status" value="1"/>
</dbReference>
<dbReference type="SMART" id="SM00530">
    <property type="entry name" value="HTH_XRE"/>
    <property type="match status" value="1"/>
</dbReference>
<proteinExistence type="predicted"/>
<evidence type="ECO:0000313" key="5">
    <source>
        <dbReference type="Proteomes" id="UP000321361"/>
    </source>
</evidence>
<dbReference type="SUPFAM" id="SSF81901">
    <property type="entry name" value="HCP-like"/>
    <property type="match status" value="1"/>
</dbReference>
<dbReference type="EMBL" id="BJUG01000012">
    <property type="protein sequence ID" value="GEK37867.1"/>
    <property type="molecule type" value="Genomic_DNA"/>
</dbReference>
<dbReference type="PANTHER" id="PTHR37038:SF14">
    <property type="entry name" value="TRANSCRIPTIONAL ACTIVATOR"/>
    <property type="match status" value="1"/>
</dbReference>
<reference evidence="3 4" key="1">
    <citation type="submission" date="2016-04" db="EMBL/GenBank/DDBJ databases">
        <title>Draft genome of an Enterococcus thailandicus strain isolated from bovine feces.</title>
        <authorList>
            <person name="Beukers A.G."/>
            <person name="Zaheer R."/>
            <person name="Goji N."/>
            <person name="Cook S.R."/>
            <person name="Amoako K."/>
            <person name="Chaves A.V."/>
            <person name="Ward M.P."/>
            <person name="Mcallister T.A."/>
        </authorList>
    </citation>
    <scope>NUCLEOTIDE SEQUENCE [LARGE SCALE GENOMIC DNA]</scope>
    <source>
        <strain evidence="3 4">F0711D 46</strain>
    </source>
</reference>
<dbReference type="GO" id="GO:0003677">
    <property type="term" value="F:DNA binding"/>
    <property type="evidence" value="ECO:0007669"/>
    <property type="project" value="InterPro"/>
</dbReference>
<evidence type="ECO:0000313" key="4">
    <source>
        <dbReference type="Proteomes" id="UP000078516"/>
    </source>
</evidence>
<dbReference type="Pfam" id="PF18768">
    <property type="entry name" value="RNPP_C"/>
    <property type="match status" value="1"/>
</dbReference>
<dbReference type="InterPro" id="IPR011990">
    <property type="entry name" value="TPR-like_helical_dom_sf"/>
</dbReference>
<dbReference type="InterPro" id="IPR010982">
    <property type="entry name" value="Lambda_DNA-bd_dom_sf"/>
</dbReference>
<dbReference type="GeneID" id="77487579"/>
<dbReference type="RefSeq" id="WP_067481119.1">
    <property type="nucleotide sequence ID" value="NZ_BJUG01000012.1"/>
</dbReference>
<dbReference type="KEGG" id="eth:CK496_07985"/>
<dbReference type="Gene3D" id="1.25.40.10">
    <property type="entry name" value="Tetratricopeptide repeat domain"/>
    <property type="match status" value="1"/>
</dbReference>
<dbReference type="InterPro" id="IPR041315">
    <property type="entry name" value="PlcR_TPR"/>
</dbReference>
<feature type="domain" description="HTH cro/C1-type" evidence="1">
    <location>
        <begin position="12"/>
        <end position="65"/>
    </location>
</feature>
<dbReference type="PROSITE" id="PS50943">
    <property type="entry name" value="HTH_CROC1"/>
    <property type="match status" value="1"/>
</dbReference>
<dbReference type="CDD" id="cd00093">
    <property type="entry name" value="HTH_XRE"/>
    <property type="match status" value="1"/>
</dbReference>
<dbReference type="InterPro" id="IPR053163">
    <property type="entry name" value="HTH-type_regulator_Rgg"/>
</dbReference>
<dbReference type="Proteomes" id="UP000078516">
    <property type="component" value="Unassembled WGS sequence"/>
</dbReference>
<evidence type="ECO:0000313" key="2">
    <source>
        <dbReference type="EMBL" id="GEK37867.1"/>
    </source>
</evidence>
<sequence>METFVDSFGTIIKTIRKERNMTQKMLSQGICSQSVLSRIENNEELPNVLVMAQICQRLGVTIDHVMTLSNGDIRKNLQQLDLLDFYFQRRDYRKLAQLLKNDEVKSSLYSDADYQRYYYYLGVCEFYLAKNISQAVCYLKEALTYSSHSEHVHVSDTEVQLISAIGKIYGVAGRPTEARYYLSKSIQLFQQSIETRVKSELSQIFYNYGTFLFQQGEIDTALEHVNRGIRWTQEKNSYYFLNDLFALKSLIYKKKNEPQKAAFYEELAQAVRKISKNS</sequence>
<organism evidence="3 4">
    <name type="scientific">Enterococcus thailandicus</name>
    <dbReference type="NCBI Taxonomy" id="417368"/>
    <lineage>
        <taxon>Bacteria</taxon>
        <taxon>Bacillati</taxon>
        <taxon>Bacillota</taxon>
        <taxon>Bacilli</taxon>
        <taxon>Lactobacillales</taxon>
        <taxon>Enterococcaceae</taxon>
        <taxon>Enterococcus</taxon>
    </lineage>
</organism>
<dbReference type="PANTHER" id="PTHR37038">
    <property type="entry name" value="TRANSCRIPTIONAL REGULATOR-RELATED"/>
    <property type="match status" value="1"/>
</dbReference>
<dbReference type="InterPro" id="IPR001387">
    <property type="entry name" value="Cro/C1-type_HTH"/>
</dbReference>
<comment type="caution">
    <text evidence="3">The sequence shown here is derived from an EMBL/GenBank/DDBJ whole genome shotgun (WGS) entry which is preliminary data.</text>
</comment>
<keyword evidence="4" id="KW-1185">Reference proteome</keyword>
<dbReference type="EMBL" id="LWMN01000001">
    <property type="protein sequence ID" value="OAQ57108.1"/>
    <property type="molecule type" value="Genomic_DNA"/>
</dbReference>
<name>A0A179EV71_ENTTH</name>
<evidence type="ECO:0000313" key="3">
    <source>
        <dbReference type="EMBL" id="OAQ57108.1"/>
    </source>
</evidence>
<dbReference type="AlphaFoldDB" id="A0A179EV71"/>
<protein>
    <submittedName>
        <fullName evidence="2 3">Transcriptional regulator</fullName>
    </submittedName>
</protein>
<dbReference type="Pfam" id="PF01381">
    <property type="entry name" value="HTH_3"/>
    <property type="match status" value="1"/>
</dbReference>
<accession>A0A179EV71</accession>
<reference evidence="2 5" key="2">
    <citation type="submission" date="2019-07" db="EMBL/GenBank/DDBJ databases">
        <title>Whole genome shotgun sequence of Enterococcus thailandicus NBRC 101867.</title>
        <authorList>
            <person name="Hosoyama A."/>
            <person name="Uohara A."/>
            <person name="Ohji S."/>
            <person name="Ichikawa N."/>
        </authorList>
    </citation>
    <scope>NUCLEOTIDE SEQUENCE [LARGE SCALE GENOMIC DNA]</scope>
    <source>
        <strain evidence="2 5">NBRC 101867</strain>
    </source>
</reference>
<evidence type="ECO:0000259" key="1">
    <source>
        <dbReference type="PROSITE" id="PS50943"/>
    </source>
</evidence>
<dbReference type="Proteomes" id="UP000321361">
    <property type="component" value="Unassembled WGS sequence"/>
</dbReference>
<gene>
    <name evidence="3" type="ORF">A6E74_01695</name>
    <name evidence="2" type="ORF">ETH01_21540</name>
</gene>
<dbReference type="OrthoDB" id="1150409at2"/>
<dbReference type="PATRIC" id="fig|417368.6.peg.1285"/>